<name>A0A426XK95_ENSVE</name>
<accession>A0A426XK95</accession>
<reference evidence="1 2" key="1">
    <citation type="journal article" date="2014" name="Agronomy (Basel)">
        <title>A Draft Genome Sequence for Ensete ventricosum, the Drought-Tolerant Tree Against Hunger.</title>
        <authorList>
            <person name="Harrison J."/>
            <person name="Moore K.A."/>
            <person name="Paszkiewicz K."/>
            <person name="Jones T."/>
            <person name="Grant M."/>
            <person name="Ambacheew D."/>
            <person name="Muzemil S."/>
            <person name="Studholme D.J."/>
        </authorList>
    </citation>
    <scope>NUCLEOTIDE SEQUENCE [LARGE SCALE GENOMIC DNA]</scope>
</reference>
<dbReference type="AlphaFoldDB" id="A0A426XK95"/>
<protein>
    <submittedName>
        <fullName evidence="1">Uncharacterized protein</fullName>
    </submittedName>
</protein>
<dbReference type="EMBL" id="AMZH03019820">
    <property type="protein sequence ID" value="RRT39861.1"/>
    <property type="molecule type" value="Genomic_DNA"/>
</dbReference>
<evidence type="ECO:0000313" key="2">
    <source>
        <dbReference type="Proteomes" id="UP000287651"/>
    </source>
</evidence>
<sequence>MPLTRQQKKNLNITDLEVYTMATEEAIDAKFEAFETCMKEKLRTIFANLADMSPYEASVEPYLYRFDVTYGESFAKDVGKPQRREGGE</sequence>
<evidence type="ECO:0000313" key="1">
    <source>
        <dbReference type="EMBL" id="RRT39861.1"/>
    </source>
</evidence>
<proteinExistence type="predicted"/>
<gene>
    <name evidence="1" type="ORF">B296_00041554</name>
</gene>
<comment type="caution">
    <text evidence="1">The sequence shown here is derived from an EMBL/GenBank/DDBJ whole genome shotgun (WGS) entry which is preliminary data.</text>
</comment>
<dbReference type="Proteomes" id="UP000287651">
    <property type="component" value="Unassembled WGS sequence"/>
</dbReference>
<organism evidence="1 2">
    <name type="scientific">Ensete ventricosum</name>
    <name type="common">Abyssinian banana</name>
    <name type="synonym">Musa ensete</name>
    <dbReference type="NCBI Taxonomy" id="4639"/>
    <lineage>
        <taxon>Eukaryota</taxon>
        <taxon>Viridiplantae</taxon>
        <taxon>Streptophyta</taxon>
        <taxon>Embryophyta</taxon>
        <taxon>Tracheophyta</taxon>
        <taxon>Spermatophyta</taxon>
        <taxon>Magnoliopsida</taxon>
        <taxon>Liliopsida</taxon>
        <taxon>Zingiberales</taxon>
        <taxon>Musaceae</taxon>
        <taxon>Ensete</taxon>
    </lineage>
</organism>